<dbReference type="RefSeq" id="WP_346750280.1">
    <property type="nucleotide sequence ID" value="NZ_JAUJEA010000001.1"/>
</dbReference>
<dbReference type="Proteomes" id="UP001172082">
    <property type="component" value="Unassembled WGS sequence"/>
</dbReference>
<protein>
    <submittedName>
        <fullName evidence="1">Uncharacterized protein</fullName>
    </submittedName>
</protein>
<dbReference type="EMBL" id="JAUJEA010000001">
    <property type="protein sequence ID" value="MDN5200254.1"/>
    <property type="molecule type" value="Genomic_DNA"/>
</dbReference>
<organism evidence="1 2">
    <name type="scientific">Splendidivirga corallicola</name>
    <dbReference type="NCBI Taxonomy" id="3051826"/>
    <lineage>
        <taxon>Bacteria</taxon>
        <taxon>Pseudomonadati</taxon>
        <taxon>Bacteroidota</taxon>
        <taxon>Cytophagia</taxon>
        <taxon>Cytophagales</taxon>
        <taxon>Splendidivirgaceae</taxon>
        <taxon>Splendidivirga</taxon>
    </lineage>
</organism>
<reference evidence="1" key="1">
    <citation type="submission" date="2023-06" db="EMBL/GenBank/DDBJ databases">
        <title>Genomic of Parafulvivirga corallium.</title>
        <authorList>
            <person name="Wang G."/>
        </authorList>
    </citation>
    <scope>NUCLEOTIDE SEQUENCE</scope>
    <source>
        <strain evidence="1">BMA10</strain>
    </source>
</reference>
<gene>
    <name evidence="1" type="ORF">QQ008_02755</name>
</gene>
<evidence type="ECO:0000313" key="1">
    <source>
        <dbReference type="EMBL" id="MDN5200254.1"/>
    </source>
</evidence>
<accession>A0ABT8KHS7</accession>
<evidence type="ECO:0000313" key="2">
    <source>
        <dbReference type="Proteomes" id="UP001172082"/>
    </source>
</evidence>
<name>A0ABT8KHS7_9BACT</name>
<proteinExistence type="predicted"/>
<sequence length="78" mass="9534">MIELHISPKETLQLRFQERLEEMTVSHKVILHDTLKEPILKQGKELYTGIETINDFLKELEIFMQQWYECRCDKYEFD</sequence>
<keyword evidence="2" id="KW-1185">Reference proteome</keyword>
<comment type="caution">
    <text evidence="1">The sequence shown here is derived from an EMBL/GenBank/DDBJ whole genome shotgun (WGS) entry which is preliminary data.</text>
</comment>